<dbReference type="AlphaFoldDB" id="A0A2R5G6E0"/>
<evidence type="ECO:0000256" key="1">
    <source>
        <dbReference type="SAM" id="Phobius"/>
    </source>
</evidence>
<evidence type="ECO:0000313" key="3">
    <source>
        <dbReference type="Proteomes" id="UP000245124"/>
    </source>
</evidence>
<sequence length="56" mass="6183">MALQPSINLMKLRIFLYLKNKPGTHVPGLGCYLILAFFVLIDSVTSISTEAVEMQG</sequence>
<organism evidence="2 3">
    <name type="scientific">Nostoc commune NIES-4072</name>
    <dbReference type="NCBI Taxonomy" id="2005467"/>
    <lineage>
        <taxon>Bacteria</taxon>
        <taxon>Bacillati</taxon>
        <taxon>Cyanobacteriota</taxon>
        <taxon>Cyanophyceae</taxon>
        <taxon>Nostocales</taxon>
        <taxon>Nostocaceae</taxon>
        <taxon>Nostoc</taxon>
    </lineage>
</organism>
<accession>A0A2R5G6E0</accession>
<reference evidence="2 3" key="1">
    <citation type="submission" date="2017-06" db="EMBL/GenBank/DDBJ databases">
        <title>Genome sequencing of cyanobaciteial culture collection at National Institute for Environmental Studies (NIES).</title>
        <authorList>
            <person name="Hirose Y."/>
            <person name="Shimura Y."/>
            <person name="Fujisawa T."/>
            <person name="Nakamura Y."/>
            <person name="Kawachi M."/>
        </authorList>
    </citation>
    <scope>NUCLEOTIDE SEQUENCE [LARGE SCALE GENOMIC DNA]</scope>
    <source>
        <strain evidence="2 3">NIES-4072</strain>
    </source>
</reference>
<dbReference type="EMBL" id="BDUD01000006">
    <property type="protein sequence ID" value="GBG23611.1"/>
    <property type="molecule type" value="Genomic_DNA"/>
</dbReference>
<evidence type="ECO:0000313" key="2">
    <source>
        <dbReference type="EMBL" id="GBG23611.1"/>
    </source>
</evidence>
<feature type="transmembrane region" description="Helical" evidence="1">
    <location>
        <begin position="26"/>
        <end position="45"/>
    </location>
</feature>
<protein>
    <submittedName>
        <fullName evidence="2">Uncharacterized protein</fullName>
    </submittedName>
</protein>
<comment type="caution">
    <text evidence="2">The sequence shown here is derived from an EMBL/GenBank/DDBJ whole genome shotgun (WGS) entry which is preliminary data.</text>
</comment>
<keyword evidence="1" id="KW-1133">Transmembrane helix</keyword>
<gene>
    <name evidence="2" type="ORF">NIES4072_73230</name>
</gene>
<name>A0A2R5G6E0_NOSCO</name>
<keyword evidence="1" id="KW-0472">Membrane</keyword>
<proteinExistence type="predicted"/>
<dbReference type="Proteomes" id="UP000245124">
    <property type="component" value="Unassembled WGS sequence"/>
</dbReference>
<keyword evidence="1" id="KW-0812">Transmembrane</keyword>
<keyword evidence="3" id="KW-1185">Reference proteome</keyword>